<protein>
    <submittedName>
        <fullName evidence="3">Uncharacterized protein</fullName>
    </submittedName>
</protein>
<organism evidence="3 4">
    <name type="scientific">Pseudosporangium ferrugineum</name>
    <dbReference type="NCBI Taxonomy" id="439699"/>
    <lineage>
        <taxon>Bacteria</taxon>
        <taxon>Bacillati</taxon>
        <taxon>Actinomycetota</taxon>
        <taxon>Actinomycetes</taxon>
        <taxon>Micromonosporales</taxon>
        <taxon>Micromonosporaceae</taxon>
        <taxon>Pseudosporangium</taxon>
    </lineage>
</organism>
<keyword evidence="2" id="KW-0812">Transmembrane</keyword>
<dbReference type="Proteomes" id="UP000239209">
    <property type="component" value="Unassembled WGS sequence"/>
</dbReference>
<dbReference type="EMBL" id="PVZG01000014">
    <property type="protein sequence ID" value="PRY24031.1"/>
    <property type="molecule type" value="Genomic_DNA"/>
</dbReference>
<keyword evidence="4" id="KW-1185">Reference proteome</keyword>
<evidence type="ECO:0000313" key="3">
    <source>
        <dbReference type="EMBL" id="PRY24031.1"/>
    </source>
</evidence>
<feature type="transmembrane region" description="Helical" evidence="2">
    <location>
        <begin position="35"/>
        <end position="54"/>
    </location>
</feature>
<name>A0A2T0RS98_9ACTN</name>
<keyword evidence="2" id="KW-1133">Transmembrane helix</keyword>
<dbReference type="AlphaFoldDB" id="A0A2T0RS98"/>
<feature type="region of interest" description="Disordered" evidence="1">
    <location>
        <begin position="55"/>
        <end position="75"/>
    </location>
</feature>
<gene>
    <name evidence="3" type="ORF">CLV70_114164</name>
</gene>
<reference evidence="3 4" key="1">
    <citation type="submission" date="2018-03" db="EMBL/GenBank/DDBJ databases">
        <title>Genomic Encyclopedia of Archaeal and Bacterial Type Strains, Phase II (KMG-II): from individual species to whole genera.</title>
        <authorList>
            <person name="Goeker M."/>
        </authorList>
    </citation>
    <scope>NUCLEOTIDE SEQUENCE [LARGE SCALE GENOMIC DNA]</scope>
    <source>
        <strain evidence="3 4">DSM 45348</strain>
    </source>
</reference>
<evidence type="ECO:0000313" key="4">
    <source>
        <dbReference type="Proteomes" id="UP000239209"/>
    </source>
</evidence>
<feature type="compositionally biased region" description="Basic and acidic residues" evidence="1">
    <location>
        <begin position="64"/>
        <end position="75"/>
    </location>
</feature>
<evidence type="ECO:0000256" key="2">
    <source>
        <dbReference type="SAM" id="Phobius"/>
    </source>
</evidence>
<accession>A0A2T0RS98</accession>
<evidence type="ECO:0000256" key="1">
    <source>
        <dbReference type="SAM" id="MobiDB-lite"/>
    </source>
</evidence>
<keyword evidence="2" id="KW-0472">Membrane</keyword>
<comment type="caution">
    <text evidence="3">The sequence shown here is derived from an EMBL/GenBank/DDBJ whole genome shotgun (WGS) entry which is preliminary data.</text>
</comment>
<proteinExistence type="predicted"/>
<sequence>MTTDPTHVRLSAAVLLGSLMAAGAGVRLHPDGAEISATAVFAAVVLFLSCLTRYHASPPSPERPASRKDRACDPR</sequence>